<dbReference type="Pfam" id="PF01904">
    <property type="entry name" value="DUF72"/>
    <property type="match status" value="1"/>
</dbReference>
<dbReference type="PANTHER" id="PTHR30348">
    <property type="entry name" value="UNCHARACTERIZED PROTEIN YECE"/>
    <property type="match status" value="1"/>
</dbReference>
<evidence type="ECO:0000313" key="1">
    <source>
        <dbReference type="EMBL" id="OGG03880.1"/>
    </source>
</evidence>
<evidence type="ECO:0000313" key="2">
    <source>
        <dbReference type="Proteomes" id="UP000179129"/>
    </source>
</evidence>
<gene>
    <name evidence="1" type="ORF">A3F83_06170</name>
</gene>
<dbReference type="Gene3D" id="3.20.20.410">
    <property type="entry name" value="Protein of unknown function UPF0759"/>
    <property type="match status" value="1"/>
</dbReference>
<sequence length="271" mass="31575">MYYIGTSGYSYPDWRGAFYPSGLSKNDYLAYYAEHFQTLELNSSYYSLPATSLIRNLVTRTPDKFQVVVKAHRSITHEREGELAACLGAFREAVEPLAERGKLAAVLLQFPFSFHYGDPQLEFLEHLLERLSAFSTVIEFRNGRWLNKSVLEWLKSRKVALCCVDEPRLPGLVPPEVALTSDKIGYVRFHGRNAEKWWEHEAAWERYDYLYRMDELEEWREGIEFLGQKAERTFIFFNNHFRGQAARNAEDMQEMLGLPRKSSSGQQQSLF</sequence>
<name>A0A1F5YUJ7_9BACT</name>
<dbReference type="STRING" id="1817867.A3F83_06170"/>
<dbReference type="AlphaFoldDB" id="A0A1F5YUJ7"/>
<dbReference type="EMBL" id="MFIX01000128">
    <property type="protein sequence ID" value="OGG03880.1"/>
    <property type="molecule type" value="Genomic_DNA"/>
</dbReference>
<dbReference type="PANTHER" id="PTHR30348:SF13">
    <property type="entry name" value="UPF0759 PROTEIN YUNF"/>
    <property type="match status" value="1"/>
</dbReference>
<proteinExistence type="predicted"/>
<evidence type="ECO:0008006" key="3">
    <source>
        <dbReference type="Google" id="ProtNLM"/>
    </source>
</evidence>
<dbReference type="InterPro" id="IPR036520">
    <property type="entry name" value="UPF0759_sf"/>
</dbReference>
<comment type="caution">
    <text evidence="1">The sequence shown here is derived from an EMBL/GenBank/DDBJ whole genome shotgun (WGS) entry which is preliminary data.</text>
</comment>
<accession>A0A1F5YUJ7</accession>
<organism evidence="1 2">
    <name type="scientific">Candidatus Glassbacteria bacterium RIFCSPLOWO2_12_FULL_58_11</name>
    <dbReference type="NCBI Taxonomy" id="1817867"/>
    <lineage>
        <taxon>Bacteria</taxon>
        <taxon>Candidatus Glassiibacteriota</taxon>
    </lineage>
</organism>
<reference evidence="1 2" key="1">
    <citation type="journal article" date="2016" name="Nat. Commun.">
        <title>Thousands of microbial genomes shed light on interconnected biogeochemical processes in an aquifer system.</title>
        <authorList>
            <person name="Anantharaman K."/>
            <person name="Brown C.T."/>
            <person name="Hug L.A."/>
            <person name="Sharon I."/>
            <person name="Castelle C.J."/>
            <person name="Probst A.J."/>
            <person name="Thomas B.C."/>
            <person name="Singh A."/>
            <person name="Wilkins M.J."/>
            <person name="Karaoz U."/>
            <person name="Brodie E.L."/>
            <person name="Williams K.H."/>
            <person name="Hubbard S.S."/>
            <person name="Banfield J.F."/>
        </authorList>
    </citation>
    <scope>NUCLEOTIDE SEQUENCE [LARGE SCALE GENOMIC DNA]</scope>
</reference>
<protein>
    <recommendedName>
        <fullName evidence="3">DUF72 domain-containing protein</fullName>
    </recommendedName>
</protein>
<dbReference type="SUPFAM" id="SSF117396">
    <property type="entry name" value="TM1631-like"/>
    <property type="match status" value="1"/>
</dbReference>
<dbReference type="Proteomes" id="UP000179129">
    <property type="component" value="Unassembled WGS sequence"/>
</dbReference>
<dbReference type="InterPro" id="IPR002763">
    <property type="entry name" value="DUF72"/>
</dbReference>